<evidence type="ECO:0000256" key="1">
    <source>
        <dbReference type="ARBA" id="ARBA00004886"/>
    </source>
</evidence>
<proteinExistence type="inferred from homology"/>
<sequence>MKDTRETSEETAPVAAWEAPEYTVVETALEVTGYFHADR</sequence>
<dbReference type="InterPro" id="IPR011725">
    <property type="entry name" value="PQQ_synth_PqqA"/>
</dbReference>
<dbReference type="EMBL" id="BNDY01000017">
    <property type="protein sequence ID" value="GHI41744.1"/>
    <property type="molecule type" value="Genomic_DNA"/>
</dbReference>
<dbReference type="RefSeq" id="WP_189963202.1">
    <property type="nucleotide sequence ID" value="NZ_BMUA01000008.1"/>
</dbReference>
<accession>A0ABQ3QWT9</accession>
<comment type="caution">
    <text evidence="4">The sequence shown here is derived from an EMBL/GenBank/DDBJ whole genome shotgun (WGS) entry which is preliminary data.</text>
</comment>
<gene>
    <name evidence="4" type="ORF">Sviol_61520</name>
</gene>
<dbReference type="Proteomes" id="UP001050808">
    <property type="component" value="Unassembled WGS sequence"/>
</dbReference>
<protein>
    <recommendedName>
        <fullName evidence="3">Coenzyme PQQ synthesis protein A</fullName>
    </recommendedName>
</protein>
<evidence type="ECO:0000256" key="3">
    <source>
        <dbReference type="ARBA" id="ARBA00015086"/>
    </source>
</evidence>
<evidence type="ECO:0000313" key="4">
    <source>
        <dbReference type="EMBL" id="GHI41744.1"/>
    </source>
</evidence>
<evidence type="ECO:0000256" key="2">
    <source>
        <dbReference type="ARBA" id="ARBA00009325"/>
    </source>
</evidence>
<reference evidence="4" key="1">
    <citation type="submission" date="2024-05" db="EMBL/GenBank/DDBJ databases">
        <title>Whole genome shotgun sequence of Streptomyces violascens NBRC 12920.</title>
        <authorList>
            <person name="Komaki H."/>
            <person name="Tamura T."/>
        </authorList>
    </citation>
    <scope>NUCLEOTIDE SEQUENCE</scope>
    <source>
        <strain evidence="4">NBRC 12920</strain>
    </source>
</reference>
<dbReference type="NCBIfam" id="TIGR02107">
    <property type="entry name" value="PQQ_syn_pqqA"/>
    <property type="match status" value="1"/>
</dbReference>
<name>A0ABQ3QWT9_9ACTN</name>
<organism evidence="4 5">
    <name type="scientific">Streptomyces violascens</name>
    <dbReference type="NCBI Taxonomy" id="67381"/>
    <lineage>
        <taxon>Bacteria</taxon>
        <taxon>Bacillati</taxon>
        <taxon>Actinomycetota</taxon>
        <taxon>Actinomycetes</taxon>
        <taxon>Kitasatosporales</taxon>
        <taxon>Streptomycetaceae</taxon>
        <taxon>Streptomyces</taxon>
    </lineage>
</organism>
<keyword evidence="5" id="KW-1185">Reference proteome</keyword>
<evidence type="ECO:0000313" key="5">
    <source>
        <dbReference type="Proteomes" id="UP001050808"/>
    </source>
</evidence>
<comment type="similarity">
    <text evidence="2">Belongs to the PqqA family.</text>
</comment>
<comment type="pathway">
    <text evidence="1">Cofactor biosynthesis; pyrroloquinoline quinone biosynthesis.</text>
</comment>